<reference evidence="1 2" key="1">
    <citation type="submission" date="2021-01" db="EMBL/GenBank/DDBJ databases">
        <title>Actinoplanes sp. nov. LDG1-01 isolated from lichen.</title>
        <authorList>
            <person name="Saeng-In P."/>
            <person name="Phongsopitanun W."/>
            <person name="Kanchanasin P."/>
            <person name="Yuki M."/>
            <person name="Kudo T."/>
            <person name="Ohkuma M."/>
            <person name="Tanasupawat S."/>
        </authorList>
    </citation>
    <scope>NUCLEOTIDE SEQUENCE [LARGE SCALE GENOMIC DNA]</scope>
    <source>
        <strain evidence="1 2">LDG1-01</strain>
    </source>
</reference>
<sequence length="223" mass="24536">MTDLMGLPREIVLEAVAKTGTAEARAALLALAVATDGQLETLAQRAAATMDGVPEPPWAAAARTPLKRVSTERLRDRDDDRMEALIVAFKQGRYHACFVMRFHPVSLLTARILFLPEVSRAAALADFTAGRGAAEPYRFTRKFRVTETQESMVALVGGLLRENELNLRMGRGHPPYPPDLAHLSRVGEVEIVPAVLVLLRKFVLSAYGIKAWEDVDHGTPVWV</sequence>
<comment type="caution">
    <text evidence="1">The sequence shown here is derived from an EMBL/GenBank/DDBJ whole genome shotgun (WGS) entry which is preliminary data.</text>
</comment>
<dbReference type="EMBL" id="JAENHO010000004">
    <property type="protein sequence ID" value="MBL7255345.1"/>
    <property type="molecule type" value="Genomic_DNA"/>
</dbReference>
<name>A0ABS1VMA7_9ACTN</name>
<evidence type="ECO:0000313" key="1">
    <source>
        <dbReference type="EMBL" id="MBL7255345.1"/>
    </source>
</evidence>
<keyword evidence="2" id="KW-1185">Reference proteome</keyword>
<dbReference type="RefSeq" id="WP_202991872.1">
    <property type="nucleotide sequence ID" value="NZ_JAENHO010000004.1"/>
</dbReference>
<evidence type="ECO:0008006" key="3">
    <source>
        <dbReference type="Google" id="ProtNLM"/>
    </source>
</evidence>
<dbReference type="Proteomes" id="UP000598996">
    <property type="component" value="Unassembled WGS sequence"/>
</dbReference>
<gene>
    <name evidence="1" type="ORF">JKJ07_13585</name>
</gene>
<organism evidence="1 2">
    <name type="scientific">Paractinoplanes lichenicola</name>
    <dbReference type="NCBI Taxonomy" id="2802976"/>
    <lineage>
        <taxon>Bacteria</taxon>
        <taxon>Bacillati</taxon>
        <taxon>Actinomycetota</taxon>
        <taxon>Actinomycetes</taxon>
        <taxon>Micromonosporales</taxon>
        <taxon>Micromonosporaceae</taxon>
        <taxon>Paractinoplanes</taxon>
    </lineage>
</organism>
<accession>A0ABS1VMA7</accession>
<protein>
    <recommendedName>
        <fullName evidence="3">DUF222 domain-containing protein</fullName>
    </recommendedName>
</protein>
<evidence type="ECO:0000313" key="2">
    <source>
        <dbReference type="Proteomes" id="UP000598996"/>
    </source>
</evidence>
<proteinExistence type="predicted"/>